<dbReference type="PANTHER" id="PTHR14221:SF0">
    <property type="entry name" value="WD REPEAT-CONTAINING PROTEIN 44"/>
    <property type="match status" value="1"/>
</dbReference>
<keyword evidence="6" id="KW-1185">Reference proteome</keyword>
<feature type="repeat" description="WD" evidence="3">
    <location>
        <begin position="150"/>
        <end position="190"/>
    </location>
</feature>
<dbReference type="PRINTS" id="PR00320">
    <property type="entry name" value="GPROTEINBRPT"/>
</dbReference>
<evidence type="ECO:0000256" key="1">
    <source>
        <dbReference type="ARBA" id="ARBA00022574"/>
    </source>
</evidence>
<evidence type="ECO:0000256" key="2">
    <source>
        <dbReference type="ARBA" id="ARBA00022737"/>
    </source>
</evidence>
<dbReference type="EMBL" id="MCGT01000009">
    <property type="protein sequence ID" value="ORX56976.1"/>
    <property type="molecule type" value="Genomic_DNA"/>
</dbReference>
<feature type="repeat" description="WD" evidence="3">
    <location>
        <begin position="190"/>
        <end position="224"/>
    </location>
</feature>
<keyword evidence="1 3" id="KW-0853">WD repeat</keyword>
<dbReference type="STRING" id="101127.A0A1X2GM43"/>
<dbReference type="PANTHER" id="PTHR14221">
    <property type="entry name" value="WD REPEAT DOMAIN 44"/>
    <property type="match status" value="1"/>
</dbReference>
<dbReference type="Proteomes" id="UP000242146">
    <property type="component" value="Unassembled WGS sequence"/>
</dbReference>
<dbReference type="PROSITE" id="PS50082">
    <property type="entry name" value="WD_REPEATS_2"/>
    <property type="match status" value="3"/>
</dbReference>
<feature type="region of interest" description="Disordered" evidence="4">
    <location>
        <begin position="1"/>
        <end position="46"/>
    </location>
</feature>
<dbReference type="SUPFAM" id="SSF50978">
    <property type="entry name" value="WD40 repeat-like"/>
    <property type="match status" value="1"/>
</dbReference>
<feature type="compositionally biased region" description="Polar residues" evidence="4">
    <location>
        <begin position="591"/>
        <end position="602"/>
    </location>
</feature>
<evidence type="ECO:0000256" key="3">
    <source>
        <dbReference type="PROSITE-ProRule" id="PRU00221"/>
    </source>
</evidence>
<gene>
    <name evidence="5" type="ORF">DM01DRAFT_1303364</name>
</gene>
<dbReference type="InterPro" id="IPR015943">
    <property type="entry name" value="WD40/YVTN_repeat-like_dom_sf"/>
</dbReference>
<comment type="caution">
    <text evidence="5">The sequence shown here is derived from an EMBL/GenBank/DDBJ whole genome shotgun (WGS) entry which is preliminary data.</text>
</comment>
<dbReference type="InterPro" id="IPR020472">
    <property type="entry name" value="WD40_PAC1"/>
</dbReference>
<dbReference type="InterPro" id="IPR036322">
    <property type="entry name" value="WD40_repeat_dom_sf"/>
</dbReference>
<dbReference type="Pfam" id="PF00400">
    <property type="entry name" value="WD40"/>
    <property type="match status" value="4"/>
</dbReference>
<dbReference type="SMART" id="SM00320">
    <property type="entry name" value="WD40"/>
    <property type="match status" value="6"/>
</dbReference>
<dbReference type="AlphaFoldDB" id="A0A1X2GM43"/>
<dbReference type="InterPro" id="IPR001680">
    <property type="entry name" value="WD40_rpt"/>
</dbReference>
<sequence>MGFRRHAAAKPNYTHQDDSEEDEQEISKTRRRSMESTHSLSLTSLHQLAPHGQRYVKVKSKAKSSSKYLSKMILAQVLATDAQTSPHDHPDPDPHPSRPHQAVWALKFSKDGKYVAAAGQDCTIRVWQVINDTSHPETIKVFDDKPIQEYKGHTADILDISWSKNNFLLSSSMDKTVRLWHVSKSECLCVFMHLDFVTSVKFHPKDDRFFLSGSLDGKVRLWSIMDKKVAYWNEVPDESMITAVGFTLDGRTACVGSYTGLVFFYETQGLKYNTQIVVKKKGAKKGKKITGIEPMPNMPPGEEKLLITSNDSRIRMINMKDKSLIYKYKGLVNNTMQIKATFSDDGKFIICGSEDGGAYVWPTGQTSFSPYRYSRDTYDHGFSDDNSLHPSNTATFSVPNSTGPTPRIFTGAPASDERAGLAGWLKRSEQRVKEKLLHPHEHFDAHKSIVTSAIFAPLRTRQQLASTGCDLIYNHTSLPLTKSASNDTSTIATLSLTSLAPSDLSDAPSKELLERSKYDYAQGQIIVTADGHGAIHVWRLDSGQYANRSPLSHRASNLTIASLSPPLKRHSMDGSAAAFDHLTPSLPPSHDSLTTASTSSQLPVAPTAKPSSQKRSFHLFSSLPR</sequence>
<reference evidence="5 6" key="1">
    <citation type="submission" date="2016-07" db="EMBL/GenBank/DDBJ databases">
        <title>Pervasive Adenine N6-methylation of Active Genes in Fungi.</title>
        <authorList>
            <consortium name="DOE Joint Genome Institute"/>
            <person name="Mondo S.J."/>
            <person name="Dannebaum R.O."/>
            <person name="Kuo R.C."/>
            <person name="Labutti K."/>
            <person name="Haridas S."/>
            <person name="Kuo A."/>
            <person name="Salamov A."/>
            <person name="Ahrendt S.R."/>
            <person name="Lipzen A."/>
            <person name="Sullivan W."/>
            <person name="Andreopoulos W.B."/>
            <person name="Clum A."/>
            <person name="Lindquist E."/>
            <person name="Daum C."/>
            <person name="Ramamoorthy G.K."/>
            <person name="Gryganskyi A."/>
            <person name="Culley D."/>
            <person name="Magnuson J.K."/>
            <person name="James T.Y."/>
            <person name="O'Malley M.A."/>
            <person name="Stajich J.E."/>
            <person name="Spatafora J.W."/>
            <person name="Visel A."/>
            <person name="Grigoriev I.V."/>
        </authorList>
    </citation>
    <scope>NUCLEOTIDE SEQUENCE [LARGE SCALE GENOMIC DNA]</scope>
    <source>
        <strain evidence="5 6">NRRL 3301</strain>
    </source>
</reference>
<name>A0A1X2GM43_9FUNG</name>
<dbReference type="OrthoDB" id="1932312at2759"/>
<protein>
    <submittedName>
        <fullName evidence="5">WD40 repeat-like protein</fullName>
    </submittedName>
</protein>
<evidence type="ECO:0000256" key="4">
    <source>
        <dbReference type="SAM" id="MobiDB-lite"/>
    </source>
</evidence>
<keyword evidence="2" id="KW-0677">Repeat</keyword>
<feature type="compositionally biased region" description="Low complexity" evidence="4">
    <location>
        <begin position="36"/>
        <end position="46"/>
    </location>
</feature>
<evidence type="ECO:0000313" key="6">
    <source>
        <dbReference type="Proteomes" id="UP000242146"/>
    </source>
</evidence>
<feature type="region of interest" description="Disordered" evidence="4">
    <location>
        <begin position="578"/>
        <end position="625"/>
    </location>
</feature>
<feature type="compositionally biased region" description="Basic and acidic residues" evidence="4">
    <location>
        <begin position="25"/>
        <end position="35"/>
    </location>
</feature>
<organism evidence="5 6">
    <name type="scientific">Hesseltinella vesiculosa</name>
    <dbReference type="NCBI Taxonomy" id="101127"/>
    <lineage>
        <taxon>Eukaryota</taxon>
        <taxon>Fungi</taxon>
        <taxon>Fungi incertae sedis</taxon>
        <taxon>Mucoromycota</taxon>
        <taxon>Mucoromycotina</taxon>
        <taxon>Mucoromycetes</taxon>
        <taxon>Mucorales</taxon>
        <taxon>Cunninghamellaceae</taxon>
        <taxon>Hesseltinella</taxon>
    </lineage>
</organism>
<dbReference type="PROSITE" id="PS50294">
    <property type="entry name" value="WD_REPEATS_REGION"/>
    <property type="match status" value="2"/>
</dbReference>
<dbReference type="Gene3D" id="2.130.10.10">
    <property type="entry name" value="YVTN repeat-like/Quinoprotein amine dehydrogenase"/>
    <property type="match status" value="1"/>
</dbReference>
<evidence type="ECO:0000313" key="5">
    <source>
        <dbReference type="EMBL" id="ORX56976.1"/>
    </source>
</evidence>
<feature type="repeat" description="WD" evidence="3">
    <location>
        <begin position="103"/>
        <end position="129"/>
    </location>
</feature>
<accession>A0A1X2GM43</accession>
<proteinExistence type="predicted"/>
<dbReference type="InterPro" id="IPR040324">
    <property type="entry name" value="WDR44/Dgr2"/>
</dbReference>